<protein>
    <recommendedName>
        <fullName evidence="3">S-adenosyl methyltransferase</fullName>
    </recommendedName>
</protein>
<gene>
    <name evidence="1" type="ORF">Ahu01nite_019930</name>
</gene>
<keyword evidence="2" id="KW-1185">Reference proteome</keyword>
<organism evidence="1 2">
    <name type="scientific">Winogradskya humida</name>
    <dbReference type="NCBI Taxonomy" id="113566"/>
    <lineage>
        <taxon>Bacteria</taxon>
        <taxon>Bacillati</taxon>
        <taxon>Actinomycetota</taxon>
        <taxon>Actinomycetes</taxon>
        <taxon>Micromonosporales</taxon>
        <taxon>Micromonosporaceae</taxon>
        <taxon>Winogradskya</taxon>
    </lineage>
</organism>
<sequence length="276" mass="29686">MTEPLPGVHSGVGFLGMANADSDFSSRPSSARIYDALLGGNHNFAADREAAQGLLTIFPLAGDMARANRAFLSRVVHYLLDRGVHQFLDIGSGIPTVGNVHEIAQRRVPDARVVYVDIDPVAVAHSTDILKDNPWAAAIQADMRFPDAVLNHPTVRRLIDLDQPIGLMFVAMLHFVPEDDAYRAVQSLRSALPAGSYIVISHGVSETAADAKEAEVTALYRRTDVSAAHGRTRDQILSFFGDAEIVPPGLVWVHEWPDGGDGDPHGMAVVAAVGEI</sequence>
<proteinExistence type="predicted"/>
<name>A0ABQ3ZJX1_9ACTN</name>
<evidence type="ECO:0000313" key="2">
    <source>
        <dbReference type="Proteomes" id="UP000603200"/>
    </source>
</evidence>
<accession>A0ABQ3ZJX1</accession>
<dbReference type="InterPro" id="IPR029063">
    <property type="entry name" value="SAM-dependent_MTases_sf"/>
</dbReference>
<dbReference type="EMBL" id="BOMN01000023">
    <property type="protein sequence ID" value="GIE18891.1"/>
    <property type="molecule type" value="Genomic_DNA"/>
</dbReference>
<dbReference type="InterPro" id="IPR006764">
    <property type="entry name" value="SAM_dep_MeTrfase_SAV2177_type"/>
</dbReference>
<reference evidence="1 2" key="1">
    <citation type="submission" date="2021-01" db="EMBL/GenBank/DDBJ databases">
        <title>Whole genome shotgun sequence of Actinoplanes humidus NBRC 14915.</title>
        <authorList>
            <person name="Komaki H."/>
            <person name="Tamura T."/>
        </authorList>
    </citation>
    <scope>NUCLEOTIDE SEQUENCE [LARGE SCALE GENOMIC DNA]</scope>
    <source>
        <strain evidence="1 2">NBRC 14915</strain>
    </source>
</reference>
<dbReference type="Proteomes" id="UP000603200">
    <property type="component" value="Unassembled WGS sequence"/>
</dbReference>
<evidence type="ECO:0008006" key="3">
    <source>
        <dbReference type="Google" id="ProtNLM"/>
    </source>
</evidence>
<dbReference type="SUPFAM" id="SSF53335">
    <property type="entry name" value="S-adenosyl-L-methionine-dependent methyltransferases"/>
    <property type="match status" value="1"/>
</dbReference>
<dbReference type="PIRSF" id="PIRSF017393">
    <property type="entry name" value="MTase_SAV2177"/>
    <property type="match status" value="1"/>
</dbReference>
<comment type="caution">
    <text evidence="1">The sequence shown here is derived from an EMBL/GenBank/DDBJ whole genome shotgun (WGS) entry which is preliminary data.</text>
</comment>
<dbReference type="Pfam" id="PF04672">
    <property type="entry name" value="Methyltransf_19"/>
    <property type="match status" value="1"/>
</dbReference>
<evidence type="ECO:0000313" key="1">
    <source>
        <dbReference type="EMBL" id="GIE18891.1"/>
    </source>
</evidence>
<dbReference type="Gene3D" id="3.40.50.150">
    <property type="entry name" value="Vaccinia Virus protein VP39"/>
    <property type="match status" value="1"/>
</dbReference>